<name>A0A419Q7W5_CLOSI</name>
<dbReference type="AlphaFoldDB" id="A0A419Q7W5"/>
<dbReference type="InParanoid" id="A0A419Q7W5"/>
<reference evidence="2 3" key="2">
    <citation type="journal article" date="2021" name="Genomics">
        <title>High-quality reference genome for Clonorchis sinensis.</title>
        <authorList>
            <person name="Young N.D."/>
            <person name="Stroehlein A.J."/>
            <person name="Kinkar L."/>
            <person name="Wang T."/>
            <person name="Sohn W.M."/>
            <person name="Chang B.C.H."/>
            <person name="Kaur P."/>
            <person name="Weisz D."/>
            <person name="Dudchenko O."/>
            <person name="Aiden E.L."/>
            <person name="Korhonen P.K."/>
            <person name="Gasser R.B."/>
        </authorList>
    </citation>
    <scope>NUCLEOTIDE SEQUENCE [LARGE SCALE GENOMIC DNA]</scope>
    <source>
        <strain evidence="2">Cs-k2</strain>
    </source>
</reference>
<accession>A0A419Q7W5</accession>
<evidence type="ECO:0000313" key="3">
    <source>
        <dbReference type="Proteomes" id="UP000286415"/>
    </source>
</evidence>
<gene>
    <name evidence="2" type="ORF">CSKR_102825</name>
</gene>
<dbReference type="Proteomes" id="UP000286415">
    <property type="component" value="Unassembled WGS sequence"/>
</dbReference>
<evidence type="ECO:0000256" key="1">
    <source>
        <dbReference type="SAM" id="MobiDB-lite"/>
    </source>
</evidence>
<evidence type="ECO:0000313" key="2">
    <source>
        <dbReference type="EMBL" id="KAG5442056.1"/>
    </source>
</evidence>
<sequence>MQHEACLLVMLGHPGVYSSQAPNTSESWEEELSPEAKNSPSGHKMKDKLNPANKLKQLARNKNMFGVSHSTFFSCR</sequence>
<organism evidence="2 3">
    <name type="scientific">Clonorchis sinensis</name>
    <name type="common">Chinese liver fluke</name>
    <dbReference type="NCBI Taxonomy" id="79923"/>
    <lineage>
        <taxon>Eukaryota</taxon>
        <taxon>Metazoa</taxon>
        <taxon>Spiralia</taxon>
        <taxon>Lophotrochozoa</taxon>
        <taxon>Platyhelminthes</taxon>
        <taxon>Trematoda</taxon>
        <taxon>Digenea</taxon>
        <taxon>Opisthorchiida</taxon>
        <taxon>Opisthorchiata</taxon>
        <taxon>Opisthorchiidae</taxon>
        <taxon>Clonorchis</taxon>
    </lineage>
</organism>
<protein>
    <submittedName>
        <fullName evidence="2">Uncharacterized protein</fullName>
    </submittedName>
</protein>
<feature type="compositionally biased region" description="Polar residues" evidence="1">
    <location>
        <begin position="17"/>
        <end position="26"/>
    </location>
</feature>
<reference evidence="2 3" key="1">
    <citation type="journal article" date="2018" name="Biotechnol. Adv.">
        <title>Improved genomic resources and new bioinformatic workflow for the carcinogenic parasite Clonorchis sinensis: Biotechnological implications.</title>
        <authorList>
            <person name="Wang D."/>
            <person name="Korhonen P.K."/>
            <person name="Gasser R.B."/>
            <person name="Young N.D."/>
        </authorList>
    </citation>
    <scope>NUCLEOTIDE SEQUENCE [LARGE SCALE GENOMIC DNA]</scope>
    <source>
        <strain evidence="2">Cs-k2</strain>
    </source>
</reference>
<feature type="region of interest" description="Disordered" evidence="1">
    <location>
        <begin position="15"/>
        <end position="53"/>
    </location>
</feature>
<dbReference type="EMBL" id="NIRI02000076">
    <property type="protein sequence ID" value="KAG5442056.1"/>
    <property type="molecule type" value="Genomic_DNA"/>
</dbReference>
<keyword evidence="3" id="KW-1185">Reference proteome</keyword>
<comment type="caution">
    <text evidence="2">The sequence shown here is derived from an EMBL/GenBank/DDBJ whole genome shotgun (WGS) entry which is preliminary data.</text>
</comment>
<proteinExistence type="predicted"/>